<reference evidence="6 7" key="1">
    <citation type="submission" date="2019-09" db="EMBL/GenBank/DDBJ databases">
        <title>Genome sequence of Roseospira marina, one of the more divergent members of the non-sulfur purple photosynthetic bacterial family, the Rhodospirillaceae.</title>
        <authorList>
            <person name="Meyer T."/>
            <person name="Kyndt J."/>
        </authorList>
    </citation>
    <scope>NUCLEOTIDE SEQUENCE [LARGE SCALE GENOMIC DNA]</scope>
    <source>
        <strain evidence="6 7">DSM 15113</strain>
    </source>
</reference>
<dbReference type="NCBIfam" id="NF033788">
    <property type="entry name" value="HTH_metalloreg"/>
    <property type="match status" value="1"/>
</dbReference>
<keyword evidence="1" id="KW-0805">Transcription regulation</keyword>
<dbReference type="SMART" id="SM00418">
    <property type="entry name" value="HTH_ARSR"/>
    <property type="match status" value="1"/>
</dbReference>
<dbReference type="OrthoDB" id="194599at2"/>
<evidence type="ECO:0000256" key="4">
    <source>
        <dbReference type="SAM" id="MobiDB-lite"/>
    </source>
</evidence>
<dbReference type="CDD" id="cd00090">
    <property type="entry name" value="HTH_ARSR"/>
    <property type="match status" value="1"/>
</dbReference>
<dbReference type="Gene3D" id="1.10.10.10">
    <property type="entry name" value="Winged helix-like DNA-binding domain superfamily/Winged helix DNA-binding domain"/>
    <property type="match status" value="1"/>
</dbReference>
<dbReference type="AlphaFoldDB" id="A0A5M6IBA4"/>
<feature type="compositionally biased region" description="Pro residues" evidence="4">
    <location>
        <begin position="99"/>
        <end position="120"/>
    </location>
</feature>
<dbReference type="InterPro" id="IPR011991">
    <property type="entry name" value="ArsR-like_HTH"/>
</dbReference>
<dbReference type="SUPFAM" id="SSF46785">
    <property type="entry name" value="Winged helix' DNA-binding domain"/>
    <property type="match status" value="1"/>
</dbReference>
<dbReference type="InterPro" id="IPR001845">
    <property type="entry name" value="HTH_ArsR_DNA-bd_dom"/>
</dbReference>
<feature type="region of interest" description="Disordered" evidence="4">
    <location>
        <begin position="98"/>
        <end position="120"/>
    </location>
</feature>
<proteinExistence type="predicted"/>
<dbReference type="EMBL" id="VWPJ01000008">
    <property type="protein sequence ID" value="KAA5605580.1"/>
    <property type="molecule type" value="Genomic_DNA"/>
</dbReference>
<accession>A0A5M6IBA4</accession>
<keyword evidence="7" id="KW-1185">Reference proteome</keyword>
<protein>
    <submittedName>
        <fullName evidence="6">Helix-turn-helix transcriptional regulator</fullName>
    </submittedName>
</protein>
<keyword evidence="2" id="KW-0238">DNA-binding</keyword>
<evidence type="ECO:0000256" key="2">
    <source>
        <dbReference type="ARBA" id="ARBA00023125"/>
    </source>
</evidence>
<dbReference type="Pfam" id="PF01022">
    <property type="entry name" value="HTH_5"/>
    <property type="match status" value="1"/>
</dbReference>
<keyword evidence="3" id="KW-0804">Transcription</keyword>
<dbReference type="InterPro" id="IPR036388">
    <property type="entry name" value="WH-like_DNA-bd_sf"/>
</dbReference>
<dbReference type="GO" id="GO:0003677">
    <property type="term" value="F:DNA binding"/>
    <property type="evidence" value="ECO:0007669"/>
    <property type="project" value="UniProtKB-KW"/>
</dbReference>
<dbReference type="PANTHER" id="PTHR33154">
    <property type="entry name" value="TRANSCRIPTIONAL REGULATOR, ARSR FAMILY"/>
    <property type="match status" value="1"/>
</dbReference>
<dbReference type="PRINTS" id="PR00778">
    <property type="entry name" value="HTHARSR"/>
</dbReference>
<organism evidence="6 7">
    <name type="scientific">Roseospira marina</name>
    <dbReference type="NCBI Taxonomy" id="140057"/>
    <lineage>
        <taxon>Bacteria</taxon>
        <taxon>Pseudomonadati</taxon>
        <taxon>Pseudomonadota</taxon>
        <taxon>Alphaproteobacteria</taxon>
        <taxon>Rhodospirillales</taxon>
        <taxon>Rhodospirillaceae</taxon>
        <taxon>Roseospira</taxon>
    </lineage>
</organism>
<dbReference type="PROSITE" id="PS50987">
    <property type="entry name" value="HTH_ARSR_2"/>
    <property type="match status" value="1"/>
</dbReference>
<comment type="caution">
    <text evidence="6">The sequence shown here is derived from an EMBL/GenBank/DDBJ whole genome shotgun (WGS) entry which is preliminary data.</text>
</comment>
<dbReference type="GO" id="GO:0003700">
    <property type="term" value="F:DNA-binding transcription factor activity"/>
    <property type="evidence" value="ECO:0007669"/>
    <property type="project" value="InterPro"/>
</dbReference>
<dbReference type="PANTHER" id="PTHR33154:SF28">
    <property type="entry name" value="HTH-TYPE TRANSCRIPTIONAL REGULATOR YGAV-RELATED"/>
    <property type="match status" value="1"/>
</dbReference>
<evidence type="ECO:0000256" key="3">
    <source>
        <dbReference type="ARBA" id="ARBA00023163"/>
    </source>
</evidence>
<dbReference type="InterPro" id="IPR036390">
    <property type="entry name" value="WH_DNA-bd_sf"/>
</dbReference>
<evidence type="ECO:0000259" key="5">
    <source>
        <dbReference type="PROSITE" id="PS50987"/>
    </source>
</evidence>
<feature type="domain" description="HTH arsR-type" evidence="5">
    <location>
        <begin position="6"/>
        <end position="99"/>
    </location>
</feature>
<evidence type="ECO:0000313" key="7">
    <source>
        <dbReference type="Proteomes" id="UP000324065"/>
    </source>
</evidence>
<dbReference type="Proteomes" id="UP000324065">
    <property type="component" value="Unassembled WGS sequence"/>
</dbReference>
<evidence type="ECO:0000256" key="1">
    <source>
        <dbReference type="ARBA" id="ARBA00023015"/>
    </source>
</evidence>
<dbReference type="InterPro" id="IPR051081">
    <property type="entry name" value="HTH_MetalResp_TranReg"/>
</dbReference>
<evidence type="ECO:0000313" key="6">
    <source>
        <dbReference type="EMBL" id="KAA5605580.1"/>
    </source>
</evidence>
<gene>
    <name evidence="6" type="ORF">F1188_10085</name>
</gene>
<name>A0A5M6IBA4_9PROT</name>
<sequence length="120" mass="12747">MNMTDLHDHSARAAALLKALGNDRRLMLLCALVAGERTVGDLGAKAGLSQSALSQHLARLRRDGLVATRRVGQHIHYRIASPEVLAIIETLAHLYCPASAPPRPDPSPEPTAPAPAPPPD</sequence>
<dbReference type="RefSeq" id="WP_150062291.1">
    <property type="nucleotide sequence ID" value="NZ_VWPJ01000008.1"/>
</dbReference>